<accession>A0A8S3RHN4</accession>
<protein>
    <submittedName>
        <fullName evidence="1">Uncharacterized protein</fullName>
    </submittedName>
</protein>
<dbReference type="Proteomes" id="UP000683360">
    <property type="component" value="Unassembled WGS sequence"/>
</dbReference>
<dbReference type="PANTHER" id="PTHR24559:SF435">
    <property type="entry name" value="RIBONUCLEASE H"/>
    <property type="match status" value="1"/>
</dbReference>
<dbReference type="EMBL" id="CAJPWZ010001119">
    <property type="protein sequence ID" value="CAG2208744.1"/>
    <property type="molecule type" value="Genomic_DNA"/>
</dbReference>
<keyword evidence="2" id="KW-1185">Reference proteome</keyword>
<dbReference type="InterPro" id="IPR053134">
    <property type="entry name" value="RNA-dir_DNA_polymerase"/>
</dbReference>
<comment type="caution">
    <text evidence="1">The sequence shown here is derived from an EMBL/GenBank/DDBJ whole genome shotgun (WGS) entry which is preliminary data.</text>
</comment>
<sequence>MIGLEFEAFANRHRRKFNHRAGLRLQTGMIDVDEQDDYQQMHSIMDRIAKIEMQATVEPVDTKDKLLVAISLVDPSQGRIILRIVDTSNFEKTVQKNTCLAESQAYADVTEQACEPAAASQNKFKLTDKITNNSNSDSLSEHMVNLFKSGSKLLSETQTLQFQRLLQKHSNAFAKSKYDLCCTDVIQHTINTGNVVPVKQNPRLLPVAMQEEADRELSEMLDAGVLGPSMSPWAAPVVLFRKKDGSVRYCIDFRKITSLKKRDSYPLPCTQDCLEALHGSWFSTIDLQSGHWQAPDSKESTNNDLDTVDCHLRVTKKADISKLQGEEIEFENSEQSNQWVQSKNMDEITEAQQNDEVIKLILKMKS</sequence>
<name>A0A8S3RHN4_MYTED</name>
<evidence type="ECO:0000313" key="2">
    <source>
        <dbReference type="Proteomes" id="UP000683360"/>
    </source>
</evidence>
<dbReference type="AlphaFoldDB" id="A0A8S3RHN4"/>
<gene>
    <name evidence="1" type="ORF">MEDL_22891</name>
</gene>
<dbReference type="SUPFAM" id="SSF56672">
    <property type="entry name" value="DNA/RNA polymerases"/>
    <property type="match status" value="1"/>
</dbReference>
<dbReference type="OrthoDB" id="6382339at2759"/>
<reference evidence="1" key="1">
    <citation type="submission" date="2021-03" db="EMBL/GenBank/DDBJ databases">
        <authorList>
            <person name="Bekaert M."/>
        </authorList>
    </citation>
    <scope>NUCLEOTIDE SEQUENCE</scope>
</reference>
<dbReference type="Gene3D" id="3.30.70.270">
    <property type="match status" value="1"/>
</dbReference>
<evidence type="ECO:0000313" key="1">
    <source>
        <dbReference type="EMBL" id="CAG2208744.1"/>
    </source>
</evidence>
<organism evidence="1 2">
    <name type="scientific">Mytilus edulis</name>
    <name type="common">Blue mussel</name>
    <dbReference type="NCBI Taxonomy" id="6550"/>
    <lineage>
        <taxon>Eukaryota</taxon>
        <taxon>Metazoa</taxon>
        <taxon>Spiralia</taxon>
        <taxon>Lophotrochozoa</taxon>
        <taxon>Mollusca</taxon>
        <taxon>Bivalvia</taxon>
        <taxon>Autobranchia</taxon>
        <taxon>Pteriomorphia</taxon>
        <taxon>Mytilida</taxon>
        <taxon>Mytiloidea</taxon>
        <taxon>Mytilidae</taxon>
        <taxon>Mytilinae</taxon>
        <taxon>Mytilus</taxon>
    </lineage>
</organism>
<dbReference type="Gene3D" id="3.10.10.10">
    <property type="entry name" value="HIV Type 1 Reverse Transcriptase, subunit A, domain 1"/>
    <property type="match status" value="1"/>
</dbReference>
<dbReference type="PANTHER" id="PTHR24559">
    <property type="entry name" value="TRANSPOSON TY3-I GAG-POL POLYPROTEIN"/>
    <property type="match status" value="1"/>
</dbReference>
<proteinExistence type="predicted"/>
<dbReference type="InterPro" id="IPR043128">
    <property type="entry name" value="Rev_trsase/Diguanyl_cyclase"/>
</dbReference>
<dbReference type="InterPro" id="IPR043502">
    <property type="entry name" value="DNA/RNA_pol_sf"/>
</dbReference>